<feature type="compositionally biased region" description="Polar residues" evidence="1">
    <location>
        <begin position="20"/>
        <end position="29"/>
    </location>
</feature>
<dbReference type="AlphaFoldDB" id="A0A7S4G125"/>
<name>A0A7S4G125_9EUGL</name>
<evidence type="ECO:0000313" key="2">
    <source>
        <dbReference type="EMBL" id="CAE0821758.1"/>
    </source>
</evidence>
<accession>A0A7S4G125</accession>
<dbReference type="EMBL" id="HBJA01095017">
    <property type="protein sequence ID" value="CAE0821758.1"/>
    <property type="molecule type" value="Transcribed_RNA"/>
</dbReference>
<gene>
    <name evidence="2" type="ORF">EGYM00163_LOCUS32933</name>
</gene>
<protein>
    <submittedName>
        <fullName evidence="2">Uncharacterized protein</fullName>
    </submittedName>
</protein>
<organism evidence="2">
    <name type="scientific">Eutreptiella gymnastica</name>
    <dbReference type="NCBI Taxonomy" id="73025"/>
    <lineage>
        <taxon>Eukaryota</taxon>
        <taxon>Discoba</taxon>
        <taxon>Euglenozoa</taxon>
        <taxon>Euglenida</taxon>
        <taxon>Spirocuta</taxon>
        <taxon>Euglenophyceae</taxon>
        <taxon>Eutreptiales</taxon>
        <taxon>Eutreptiaceae</taxon>
        <taxon>Eutreptiella</taxon>
    </lineage>
</organism>
<proteinExistence type="predicted"/>
<feature type="region of interest" description="Disordered" evidence="1">
    <location>
        <begin position="1"/>
        <end position="90"/>
    </location>
</feature>
<feature type="compositionally biased region" description="Low complexity" evidence="1">
    <location>
        <begin position="9"/>
        <end position="19"/>
    </location>
</feature>
<feature type="compositionally biased region" description="Basic and acidic residues" evidence="1">
    <location>
        <begin position="80"/>
        <end position="90"/>
    </location>
</feature>
<evidence type="ECO:0000256" key="1">
    <source>
        <dbReference type="SAM" id="MobiDB-lite"/>
    </source>
</evidence>
<sequence length="90" mass="9687">MEDNGDMGVGVERVQGEQVWQTGEQTNELEGSDGDETPAVWKGSTEITEGTERGMHCQEGTDSDGGQEDETEIGQGGGTRYEEDGCRENS</sequence>
<feature type="compositionally biased region" description="Acidic residues" evidence="1">
    <location>
        <begin position="61"/>
        <end position="72"/>
    </location>
</feature>
<reference evidence="2" key="1">
    <citation type="submission" date="2021-01" db="EMBL/GenBank/DDBJ databases">
        <authorList>
            <person name="Corre E."/>
            <person name="Pelletier E."/>
            <person name="Niang G."/>
            <person name="Scheremetjew M."/>
            <person name="Finn R."/>
            <person name="Kale V."/>
            <person name="Holt S."/>
            <person name="Cochrane G."/>
            <person name="Meng A."/>
            <person name="Brown T."/>
            <person name="Cohen L."/>
        </authorList>
    </citation>
    <scope>NUCLEOTIDE SEQUENCE</scope>
    <source>
        <strain evidence="2">CCMP1594</strain>
    </source>
</reference>